<keyword evidence="5 12" id="KW-0812">Transmembrane</keyword>
<reference evidence="14 15" key="1">
    <citation type="journal article" date="2018" name="Genome Announc.">
        <title>Ignatzschineria cameli sp. nov., isolated from necrotic foot tissue of dromedaries (Camelus dromedarius) and associated maggots (Wohlfahrtia species) in Dubai.</title>
        <authorList>
            <person name="Tsang C.C."/>
            <person name="Tang J.Y."/>
            <person name="Fong J.Y."/>
            <person name="Kinne J."/>
            <person name="Lee H.H."/>
            <person name="Joseph M."/>
            <person name="Jose S."/>
            <person name="Schuster R.K."/>
            <person name="Tang Y."/>
            <person name="Sivakumar S."/>
            <person name="Chen J.H."/>
            <person name="Teng J.L."/>
            <person name="Lau S.K."/>
            <person name="Wernery U."/>
            <person name="Woo P.C."/>
        </authorList>
    </citation>
    <scope>NUCLEOTIDE SEQUENCE [LARGE SCALE GENOMIC DNA]</scope>
    <source>
        <strain evidence="14 15">KCTC 22643</strain>
    </source>
</reference>
<dbReference type="PROSITE" id="PS50928">
    <property type="entry name" value="ABC_TM1"/>
    <property type="match status" value="1"/>
</dbReference>
<gene>
    <name evidence="14" type="ORF">DC082_09850</name>
</gene>
<evidence type="ECO:0000256" key="6">
    <source>
        <dbReference type="ARBA" id="ARBA00022970"/>
    </source>
</evidence>
<dbReference type="InterPro" id="IPR043429">
    <property type="entry name" value="ArtM/GltK/GlnP/TcyL/YhdX-like"/>
</dbReference>
<organism evidence="14 15">
    <name type="scientific">Ignatzschineria indica</name>
    <dbReference type="NCBI Taxonomy" id="472583"/>
    <lineage>
        <taxon>Bacteria</taxon>
        <taxon>Pseudomonadati</taxon>
        <taxon>Pseudomonadota</taxon>
        <taxon>Gammaproteobacteria</taxon>
        <taxon>Cardiobacteriales</taxon>
        <taxon>Ignatzschineriaceae</taxon>
        <taxon>Ignatzschineria</taxon>
    </lineage>
</organism>
<evidence type="ECO:0000313" key="14">
    <source>
        <dbReference type="EMBL" id="PWD82229.1"/>
    </source>
</evidence>
<dbReference type="FunFam" id="1.10.3720.10:FF:000006">
    <property type="entry name" value="Glutamate/aspartate ABC transporter, permease protein GltK"/>
    <property type="match status" value="1"/>
</dbReference>
<dbReference type="Proteomes" id="UP000244948">
    <property type="component" value="Unassembled WGS sequence"/>
</dbReference>
<dbReference type="GO" id="GO:0006865">
    <property type="term" value="P:amino acid transport"/>
    <property type="evidence" value="ECO:0007669"/>
    <property type="project" value="UniProtKB-KW"/>
</dbReference>
<feature type="transmembrane region" description="Helical" evidence="12">
    <location>
        <begin position="63"/>
        <end position="81"/>
    </location>
</feature>
<dbReference type="SUPFAM" id="SSF161098">
    <property type="entry name" value="MetI-like"/>
    <property type="match status" value="1"/>
</dbReference>
<dbReference type="GO" id="GO:0043190">
    <property type="term" value="C:ATP-binding cassette (ABC) transporter complex"/>
    <property type="evidence" value="ECO:0007669"/>
    <property type="project" value="InterPro"/>
</dbReference>
<name>A0A2U2AI13_9GAMM</name>
<dbReference type="PANTHER" id="PTHR30614">
    <property type="entry name" value="MEMBRANE COMPONENT OF AMINO ACID ABC TRANSPORTER"/>
    <property type="match status" value="1"/>
</dbReference>
<feature type="transmembrane region" description="Helical" evidence="12">
    <location>
        <begin position="101"/>
        <end position="124"/>
    </location>
</feature>
<dbReference type="InterPro" id="IPR010065">
    <property type="entry name" value="AA_ABC_transptr_permease_3TM"/>
</dbReference>
<evidence type="ECO:0000313" key="15">
    <source>
        <dbReference type="Proteomes" id="UP000244948"/>
    </source>
</evidence>
<dbReference type="CDD" id="cd06261">
    <property type="entry name" value="TM_PBP2"/>
    <property type="match status" value="1"/>
</dbReference>
<feature type="transmembrane region" description="Helical" evidence="12">
    <location>
        <begin position="26"/>
        <end position="51"/>
    </location>
</feature>
<evidence type="ECO:0000256" key="7">
    <source>
        <dbReference type="ARBA" id="ARBA00022989"/>
    </source>
</evidence>
<dbReference type="RefSeq" id="WP_109236832.1">
    <property type="nucleotide sequence ID" value="NZ_BMXZ01000006.1"/>
</dbReference>
<evidence type="ECO:0000256" key="10">
    <source>
        <dbReference type="ARBA" id="ARBA00062718"/>
    </source>
</evidence>
<keyword evidence="7 12" id="KW-1133">Transmembrane helix</keyword>
<evidence type="ECO:0000256" key="1">
    <source>
        <dbReference type="ARBA" id="ARBA00004429"/>
    </source>
</evidence>
<sequence>MGQFSFSSLFSIIGENYQFLLQGMAVSLQITGIAIVVGILWGIVLAVLRLYGPKPIAWIATGYVNLFRSIPLIMVLMWFYLAIGPTLQQYLGLGNSTGVRLFWAIVAFSLFEAAYYSEIIRAGFKSVRRQQMSAALALGMTKGQAIYHVILPQALRNMIPLLLTQGIILFQDTSLVYIMSLNDFFRTTDIIGYNNNAKMEMILFAGFIYFIICFSLSYLVRTLQKRRGTL</sequence>
<feature type="domain" description="ABC transmembrane type-1" evidence="13">
    <location>
        <begin position="24"/>
        <end position="220"/>
    </location>
</feature>
<dbReference type="AlphaFoldDB" id="A0A2U2AI13"/>
<dbReference type="GO" id="GO:0022857">
    <property type="term" value="F:transmembrane transporter activity"/>
    <property type="evidence" value="ECO:0007669"/>
    <property type="project" value="InterPro"/>
</dbReference>
<evidence type="ECO:0000256" key="9">
    <source>
        <dbReference type="ARBA" id="ARBA00060298"/>
    </source>
</evidence>
<comment type="function">
    <text evidence="9">Part of the ABC transporter complex GltIJKL involved in glutamate and aspartate uptake. Probably responsible for the translocation of the substrate across the membrane.</text>
</comment>
<dbReference type="PANTHER" id="PTHR30614:SF1">
    <property type="entry name" value="GLUTAMATE_ASPARTATE IMPORT PERMEASE PROTEIN GLTK"/>
    <property type="match status" value="1"/>
</dbReference>
<dbReference type="Pfam" id="PF00528">
    <property type="entry name" value="BPD_transp_1"/>
    <property type="match status" value="1"/>
</dbReference>
<keyword evidence="15" id="KW-1185">Reference proteome</keyword>
<keyword evidence="6" id="KW-0029">Amino-acid transport</keyword>
<accession>A0A2U2AI13</accession>
<dbReference type="InterPro" id="IPR000515">
    <property type="entry name" value="MetI-like"/>
</dbReference>
<keyword evidence="3 12" id="KW-0813">Transport</keyword>
<dbReference type="InterPro" id="IPR035906">
    <property type="entry name" value="MetI-like_sf"/>
</dbReference>
<evidence type="ECO:0000256" key="11">
    <source>
        <dbReference type="ARBA" id="ARBA00073645"/>
    </source>
</evidence>
<feature type="transmembrane region" description="Helical" evidence="12">
    <location>
        <begin position="201"/>
        <end position="220"/>
    </location>
</feature>
<feature type="transmembrane region" description="Helical" evidence="12">
    <location>
        <begin position="161"/>
        <end position="181"/>
    </location>
</feature>
<comment type="caution">
    <text evidence="14">The sequence shown here is derived from an EMBL/GenBank/DDBJ whole genome shotgun (WGS) entry which is preliminary data.</text>
</comment>
<evidence type="ECO:0000256" key="4">
    <source>
        <dbReference type="ARBA" id="ARBA00022475"/>
    </source>
</evidence>
<evidence type="ECO:0000256" key="2">
    <source>
        <dbReference type="ARBA" id="ARBA00010072"/>
    </source>
</evidence>
<comment type="similarity">
    <text evidence="2">Belongs to the binding-protein-dependent transport system permease family. HisMQ subfamily.</text>
</comment>
<keyword evidence="8 12" id="KW-0472">Membrane</keyword>
<keyword evidence="4" id="KW-1003">Cell membrane</keyword>
<dbReference type="NCBIfam" id="TIGR01726">
    <property type="entry name" value="HEQRo_perm_3TM"/>
    <property type="match status" value="1"/>
</dbReference>
<dbReference type="Gene3D" id="1.10.3720.10">
    <property type="entry name" value="MetI-like"/>
    <property type="match status" value="1"/>
</dbReference>
<evidence type="ECO:0000256" key="3">
    <source>
        <dbReference type="ARBA" id="ARBA00022448"/>
    </source>
</evidence>
<evidence type="ECO:0000259" key="13">
    <source>
        <dbReference type="PROSITE" id="PS50928"/>
    </source>
</evidence>
<dbReference type="EMBL" id="QEWR01000008">
    <property type="protein sequence ID" value="PWD82229.1"/>
    <property type="molecule type" value="Genomic_DNA"/>
</dbReference>
<protein>
    <recommendedName>
        <fullName evidence="11">Glutamate/aspartate import permease protein GltK</fullName>
    </recommendedName>
</protein>
<evidence type="ECO:0000256" key="8">
    <source>
        <dbReference type="ARBA" id="ARBA00023136"/>
    </source>
</evidence>
<comment type="subcellular location">
    <subcellularLocation>
        <location evidence="1">Cell inner membrane</location>
        <topology evidence="1">Multi-pass membrane protein</topology>
    </subcellularLocation>
    <subcellularLocation>
        <location evidence="12">Cell membrane</location>
        <topology evidence="12">Multi-pass membrane protein</topology>
    </subcellularLocation>
</comment>
<comment type="subunit">
    <text evidence="10">The complex is composed of two ATP-binding proteins (GltL), two transmembrane proteins (GltJ and GltK) and a solute-binding protein (GltI).</text>
</comment>
<evidence type="ECO:0000256" key="12">
    <source>
        <dbReference type="RuleBase" id="RU363032"/>
    </source>
</evidence>
<proteinExistence type="inferred from homology"/>
<evidence type="ECO:0000256" key="5">
    <source>
        <dbReference type="ARBA" id="ARBA00022692"/>
    </source>
</evidence>